<evidence type="ECO:0000256" key="2">
    <source>
        <dbReference type="ARBA" id="ARBA00005364"/>
    </source>
</evidence>
<keyword evidence="16" id="KW-0739">Sodium transport</keyword>
<evidence type="ECO:0000256" key="12">
    <source>
        <dbReference type="ARBA" id="ARBA00022989"/>
    </source>
</evidence>
<dbReference type="FunFam" id="1.20.1420.30:FF:000009">
    <property type="entry name" value="sodium/potassium/calcium exchanger 5 isoform X2"/>
    <property type="match status" value="1"/>
</dbReference>
<dbReference type="Gene3D" id="1.20.1420.30">
    <property type="entry name" value="NCX, central ion-binding region"/>
    <property type="match status" value="2"/>
</dbReference>
<keyword evidence="7 17" id="KW-0812">Transmembrane</keyword>
<keyword evidence="4" id="KW-0050">Antiport</keyword>
<evidence type="ECO:0000313" key="20">
    <source>
        <dbReference type="Proteomes" id="UP000663880"/>
    </source>
</evidence>
<feature type="transmembrane region" description="Helical" evidence="17">
    <location>
        <begin position="452"/>
        <end position="473"/>
    </location>
</feature>
<dbReference type="GO" id="GO:0006874">
    <property type="term" value="P:intracellular calcium ion homeostasis"/>
    <property type="evidence" value="ECO:0007669"/>
    <property type="project" value="TreeGrafter"/>
</dbReference>
<keyword evidence="8" id="KW-0732">Signal</keyword>
<feature type="transmembrane region" description="Helical" evidence="17">
    <location>
        <begin position="154"/>
        <end position="176"/>
    </location>
</feature>
<dbReference type="InterPro" id="IPR004837">
    <property type="entry name" value="NaCa_Exmemb"/>
</dbReference>
<evidence type="ECO:0000256" key="14">
    <source>
        <dbReference type="ARBA" id="ARBA00023065"/>
    </source>
</evidence>
<evidence type="ECO:0000256" key="13">
    <source>
        <dbReference type="ARBA" id="ARBA00023053"/>
    </source>
</evidence>
<dbReference type="PANTHER" id="PTHR10846">
    <property type="entry name" value="SODIUM/POTASSIUM/CALCIUM EXCHANGER"/>
    <property type="match status" value="1"/>
</dbReference>
<evidence type="ECO:0000256" key="10">
    <source>
        <dbReference type="ARBA" id="ARBA00022847"/>
    </source>
</evidence>
<keyword evidence="10" id="KW-0769">Symport</keyword>
<evidence type="ECO:0000256" key="8">
    <source>
        <dbReference type="ARBA" id="ARBA00022729"/>
    </source>
</evidence>
<feature type="transmembrane region" description="Helical" evidence="17">
    <location>
        <begin position="12"/>
        <end position="37"/>
    </location>
</feature>
<evidence type="ECO:0000256" key="7">
    <source>
        <dbReference type="ARBA" id="ARBA00022692"/>
    </source>
</evidence>
<evidence type="ECO:0000256" key="17">
    <source>
        <dbReference type="SAM" id="Phobius"/>
    </source>
</evidence>
<evidence type="ECO:0000313" key="19">
    <source>
        <dbReference type="EMBL" id="CAF4752991.1"/>
    </source>
</evidence>
<feature type="domain" description="Sodium/calcium exchanger membrane region" evidence="18">
    <location>
        <begin position="346"/>
        <end position="497"/>
    </location>
</feature>
<dbReference type="GO" id="GO:0005886">
    <property type="term" value="C:plasma membrane"/>
    <property type="evidence" value="ECO:0007669"/>
    <property type="project" value="TreeGrafter"/>
</dbReference>
<evidence type="ECO:0000256" key="3">
    <source>
        <dbReference type="ARBA" id="ARBA00022448"/>
    </source>
</evidence>
<evidence type="ECO:0000256" key="4">
    <source>
        <dbReference type="ARBA" id="ARBA00022449"/>
    </source>
</evidence>
<feature type="transmembrane region" description="Helical" evidence="17">
    <location>
        <begin position="213"/>
        <end position="232"/>
    </location>
</feature>
<evidence type="ECO:0000259" key="18">
    <source>
        <dbReference type="Pfam" id="PF01699"/>
    </source>
</evidence>
<accession>A0A821LN05</accession>
<evidence type="ECO:0000256" key="11">
    <source>
        <dbReference type="ARBA" id="ARBA00022958"/>
    </source>
</evidence>
<feature type="transmembrane region" description="Helical" evidence="17">
    <location>
        <begin position="347"/>
        <end position="370"/>
    </location>
</feature>
<keyword evidence="14" id="KW-0406">Ion transport</keyword>
<dbReference type="PANTHER" id="PTHR10846:SF73">
    <property type="entry name" value="SODIUM_CALCIUM EXCHANGER MEMBRANE REGION DOMAIN-CONTAINING PROTEIN"/>
    <property type="match status" value="1"/>
</dbReference>
<evidence type="ECO:0000256" key="5">
    <source>
        <dbReference type="ARBA" id="ARBA00022538"/>
    </source>
</evidence>
<keyword evidence="6" id="KW-0109">Calcium transport</keyword>
<protein>
    <recommendedName>
        <fullName evidence="18">Sodium/calcium exchanger membrane region domain-containing protein</fullName>
    </recommendedName>
</protein>
<dbReference type="Pfam" id="PF01699">
    <property type="entry name" value="Na_Ca_ex"/>
    <property type="match status" value="2"/>
</dbReference>
<keyword evidence="5" id="KW-0633">Potassium transport</keyword>
<dbReference type="AlphaFoldDB" id="A0A821LN05"/>
<feature type="transmembrane region" description="Helical" evidence="17">
    <location>
        <begin position="415"/>
        <end position="432"/>
    </location>
</feature>
<keyword evidence="9" id="KW-0106">Calcium</keyword>
<dbReference type="OrthoDB" id="2127281at2759"/>
<dbReference type="InterPro" id="IPR044880">
    <property type="entry name" value="NCX_ion-bd_dom_sf"/>
</dbReference>
<gene>
    <name evidence="19" type="ORF">PMACD_LOCUS812</name>
</gene>
<evidence type="ECO:0000256" key="15">
    <source>
        <dbReference type="ARBA" id="ARBA00023136"/>
    </source>
</evidence>
<proteinExistence type="inferred from homology"/>
<evidence type="ECO:0000256" key="1">
    <source>
        <dbReference type="ARBA" id="ARBA00004141"/>
    </source>
</evidence>
<dbReference type="GO" id="GO:0008273">
    <property type="term" value="F:calcium, potassium:sodium antiporter activity"/>
    <property type="evidence" value="ECO:0007669"/>
    <property type="project" value="TreeGrafter"/>
</dbReference>
<dbReference type="GO" id="GO:0015293">
    <property type="term" value="F:symporter activity"/>
    <property type="evidence" value="ECO:0007669"/>
    <property type="project" value="UniProtKB-KW"/>
</dbReference>
<organism evidence="19 20">
    <name type="scientific">Pieris macdunnoughi</name>
    <dbReference type="NCBI Taxonomy" id="345717"/>
    <lineage>
        <taxon>Eukaryota</taxon>
        <taxon>Metazoa</taxon>
        <taxon>Ecdysozoa</taxon>
        <taxon>Arthropoda</taxon>
        <taxon>Hexapoda</taxon>
        <taxon>Insecta</taxon>
        <taxon>Pterygota</taxon>
        <taxon>Neoptera</taxon>
        <taxon>Endopterygota</taxon>
        <taxon>Lepidoptera</taxon>
        <taxon>Glossata</taxon>
        <taxon>Ditrysia</taxon>
        <taxon>Papilionoidea</taxon>
        <taxon>Pieridae</taxon>
        <taxon>Pierinae</taxon>
        <taxon>Pieris</taxon>
    </lineage>
</organism>
<dbReference type="NCBIfam" id="TIGR00367">
    <property type="entry name" value="calcium/sodium antiporter"/>
    <property type="match status" value="1"/>
</dbReference>
<dbReference type="InterPro" id="IPR004481">
    <property type="entry name" value="K/Na/Ca-exchanger"/>
</dbReference>
<evidence type="ECO:0000256" key="9">
    <source>
        <dbReference type="ARBA" id="ARBA00022837"/>
    </source>
</evidence>
<feature type="transmembrane region" description="Helical" evidence="17">
    <location>
        <begin position="84"/>
        <end position="103"/>
    </location>
</feature>
<evidence type="ECO:0000256" key="16">
    <source>
        <dbReference type="ARBA" id="ARBA00023201"/>
    </source>
</evidence>
<keyword evidence="20" id="KW-1185">Reference proteome</keyword>
<comment type="caution">
    <text evidence="19">The sequence shown here is derived from an EMBL/GenBank/DDBJ whole genome shotgun (WGS) entry which is preliminary data.</text>
</comment>
<feature type="domain" description="Sodium/calcium exchanger membrane region" evidence="18">
    <location>
        <begin position="91"/>
        <end position="231"/>
    </location>
</feature>
<keyword evidence="3" id="KW-0813">Transport</keyword>
<dbReference type="EMBL" id="CAJOBZ010000001">
    <property type="protein sequence ID" value="CAF4752991.1"/>
    <property type="molecule type" value="Genomic_DNA"/>
</dbReference>
<reference evidence="19" key="1">
    <citation type="submission" date="2021-02" db="EMBL/GenBank/DDBJ databases">
        <authorList>
            <person name="Steward A R."/>
        </authorList>
    </citation>
    <scope>NUCLEOTIDE SEQUENCE</scope>
</reference>
<feature type="transmembrane region" description="Helical" evidence="17">
    <location>
        <begin position="480"/>
        <end position="500"/>
    </location>
</feature>
<keyword evidence="11" id="KW-0630">Potassium</keyword>
<keyword evidence="15 17" id="KW-0472">Membrane</keyword>
<dbReference type="Proteomes" id="UP000663880">
    <property type="component" value="Unassembled WGS sequence"/>
</dbReference>
<comment type="similarity">
    <text evidence="2">Belongs to the Ca(2+):cation antiporter (CaCA) (TC 2.A.19) family. SLC24A subfamily.</text>
</comment>
<name>A0A821LN05_9NEOP</name>
<feature type="transmembrane region" description="Helical" evidence="17">
    <location>
        <begin position="188"/>
        <end position="207"/>
    </location>
</feature>
<evidence type="ECO:0000256" key="6">
    <source>
        <dbReference type="ARBA" id="ARBA00022568"/>
    </source>
</evidence>
<keyword evidence="13" id="KW-0915">Sodium</keyword>
<comment type="subcellular location">
    <subcellularLocation>
        <location evidence="1">Membrane</location>
        <topology evidence="1">Multi-pass membrane protein</topology>
    </subcellularLocation>
</comment>
<dbReference type="GO" id="GO:0005262">
    <property type="term" value="F:calcium channel activity"/>
    <property type="evidence" value="ECO:0007669"/>
    <property type="project" value="TreeGrafter"/>
</dbReference>
<keyword evidence="12 17" id="KW-1133">Transmembrane helix</keyword>
<sequence>MANMLIRTKCKYNTAVLIRVLFLGIPFAHYLLFGVIVGEQKIAGREFSSRHLLSIDVHGKNCTSPAILEFPSDGLNRNQRQQGFILLHCAFAIYCFLLLGAVCEHYFVPAIEMICERLHMESDIAGATFMAAASSSPELFINCVGTFVTEGDLGVGAVVGSAVFNVLAVPACCALVAGRVIDLDWWSISRDCLMYAVAVLALILTLLDDMVYWHEALLLVLMYTLYILAMVFNDKLGNFVRSGCCYTRKPKLFTEVTPLLFKDKNSLDTANRVTVKNQKINDVEQGTKFIKRYNNSTDTESSNSYLWSWPDGMSSTKKFFWVVTWPLCLLLWITIPDCRQHPRLYPLTFMMCVTWIGGVSYIVAWIITIIGDTLNVPDSITGLTILAAGTSLPEAVSSVLVTNHGHGSMGISNSIGSNTFDILLCLGLPWLIKSLFYPGVPGNHWVQINSSGLSYSAISLLSTLFALYGALALNKFQLDWKVGITCACVYLGFLVLAALIELNVLFDVNLPICPHF</sequence>